<dbReference type="AlphaFoldDB" id="A0A2A4WTS0"/>
<dbReference type="Proteomes" id="UP000218767">
    <property type="component" value="Unassembled WGS sequence"/>
</dbReference>
<dbReference type="InterPro" id="IPR003779">
    <property type="entry name" value="CMD-like"/>
</dbReference>
<feature type="chain" id="PRO_5013331687" description="Carboxymuconolactone decarboxylase-like domain-containing protein" evidence="1">
    <location>
        <begin position="27"/>
        <end position="245"/>
    </location>
</feature>
<evidence type="ECO:0000256" key="1">
    <source>
        <dbReference type="SAM" id="SignalP"/>
    </source>
</evidence>
<dbReference type="Gene3D" id="1.20.1290.10">
    <property type="entry name" value="AhpD-like"/>
    <property type="match status" value="1"/>
</dbReference>
<dbReference type="Pfam" id="PF02627">
    <property type="entry name" value="CMD"/>
    <property type="match status" value="1"/>
</dbReference>
<feature type="domain" description="Carboxymuconolactone decarboxylase-like" evidence="2">
    <location>
        <begin position="95"/>
        <end position="159"/>
    </location>
</feature>
<dbReference type="InterPro" id="IPR029032">
    <property type="entry name" value="AhpD-like"/>
</dbReference>
<gene>
    <name evidence="3" type="ORF">COB20_16070</name>
</gene>
<proteinExistence type="predicted"/>
<keyword evidence="1" id="KW-0732">Signal</keyword>
<accession>A0A2A4WTS0</accession>
<name>A0A2A4WTS0_9GAMM</name>
<organism evidence="3 4">
    <name type="scientific">SAR86 cluster bacterium</name>
    <dbReference type="NCBI Taxonomy" id="2030880"/>
    <lineage>
        <taxon>Bacteria</taxon>
        <taxon>Pseudomonadati</taxon>
        <taxon>Pseudomonadota</taxon>
        <taxon>Gammaproteobacteria</taxon>
        <taxon>SAR86 cluster</taxon>
    </lineage>
</organism>
<sequence length="245" mass="26782">MSRKSLSLLLLTIIAASIAPLTSLGAADAGFTLPASLSASDFPDDIHMDSLARLPQVHRAELNAVGREAFDTYVSPGTGYGSGLRGPIGAWMNSPELAQAMFDVRQRVRYESDRDQRLTELAIIATAREINNQYEYTAHEPLAIAAGLEQDIIDIVRFRRSIEDNQAIAGFGETEQVIVKFAREVISEERVSSETFARAIDIFGEEGVMDLTGLIGYYSFVAITLKAFDVQRPAGSDLLLPVRAE</sequence>
<dbReference type="SUPFAM" id="SSF69118">
    <property type="entry name" value="AhpD-like"/>
    <property type="match status" value="1"/>
</dbReference>
<evidence type="ECO:0000313" key="3">
    <source>
        <dbReference type="EMBL" id="PCI73626.1"/>
    </source>
</evidence>
<evidence type="ECO:0000259" key="2">
    <source>
        <dbReference type="Pfam" id="PF02627"/>
    </source>
</evidence>
<protein>
    <recommendedName>
        <fullName evidence="2">Carboxymuconolactone decarboxylase-like domain-containing protein</fullName>
    </recommendedName>
</protein>
<evidence type="ECO:0000313" key="4">
    <source>
        <dbReference type="Proteomes" id="UP000218767"/>
    </source>
</evidence>
<dbReference type="EMBL" id="NVUL01000120">
    <property type="protein sequence ID" value="PCI73626.1"/>
    <property type="molecule type" value="Genomic_DNA"/>
</dbReference>
<reference evidence="4" key="1">
    <citation type="submission" date="2017-08" db="EMBL/GenBank/DDBJ databases">
        <title>A dynamic microbial community with high functional redundancy inhabits the cold, oxic subseafloor aquifer.</title>
        <authorList>
            <person name="Tully B.J."/>
            <person name="Wheat C.G."/>
            <person name="Glazer B.T."/>
            <person name="Huber J.A."/>
        </authorList>
    </citation>
    <scope>NUCLEOTIDE SEQUENCE [LARGE SCALE GENOMIC DNA]</scope>
</reference>
<dbReference type="PANTHER" id="PTHR34846">
    <property type="entry name" value="4-CARBOXYMUCONOLACTONE DECARBOXYLASE FAMILY PROTEIN (AFU_ORTHOLOGUE AFUA_6G11590)"/>
    <property type="match status" value="1"/>
</dbReference>
<feature type="signal peptide" evidence="1">
    <location>
        <begin position="1"/>
        <end position="26"/>
    </location>
</feature>
<comment type="caution">
    <text evidence="3">The sequence shown here is derived from an EMBL/GenBank/DDBJ whole genome shotgun (WGS) entry which is preliminary data.</text>
</comment>
<dbReference type="PANTHER" id="PTHR34846:SF11">
    <property type="entry name" value="4-CARBOXYMUCONOLACTONE DECARBOXYLASE FAMILY PROTEIN (AFU_ORTHOLOGUE AFUA_6G11590)"/>
    <property type="match status" value="1"/>
</dbReference>